<dbReference type="Proteomes" id="UP000065807">
    <property type="component" value="Chromosome"/>
</dbReference>
<dbReference type="OrthoDB" id="1707820at2"/>
<dbReference type="RefSeq" id="WP_068137395.1">
    <property type="nucleotide sequence ID" value="NZ_AP014924.1"/>
</dbReference>
<reference evidence="2" key="1">
    <citation type="submission" date="2015-07" db="EMBL/GenBank/DDBJ databases">
        <title>Complete genome sequence and phylogenetic analysis of Limnochorda pilosa.</title>
        <authorList>
            <person name="Watanabe M."/>
            <person name="Kojima H."/>
            <person name="Fukui M."/>
        </authorList>
    </citation>
    <scope>NUCLEOTIDE SEQUENCE [LARGE SCALE GENOMIC DNA]</scope>
    <source>
        <strain evidence="2">HC45</strain>
    </source>
</reference>
<keyword evidence="2" id="KW-1185">Reference proteome</keyword>
<name>A0A0K2SLB1_LIMPI</name>
<dbReference type="KEGG" id="lpil:LIP_2049"/>
<gene>
    <name evidence="1" type="ORF">LIP_2049</name>
</gene>
<evidence type="ECO:0000313" key="1">
    <source>
        <dbReference type="EMBL" id="BAS27890.1"/>
    </source>
</evidence>
<dbReference type="EMBL" id="AP014924">
    <property type="protein sequence ID" value="BAS27890.1"/>
    <property type="molecule type" value="Genomic_DNA"/>
</dbReference>
<reference evidence="2" key="2">
    <citation type="journal article" date="2016" name="Int. J. Syst. Evol. Microbiol.">
        <title>Complete genome sequence and cell structure of Limnochorda pilosa, a Gram-negative spore-former within the phylum Firmicutes.</title>
        <authorList>
            <person name="Watanabe M."/>
            <person name="Kojima H."/>
            <person name="Fukui M."/>
        </authorList>
    </citation>
    <scope>NUCLEOTIDE SEQUENCE [LARGE SCALE GENOMIC DNA]</scope>
    <source>
        <strain evidence="2">HC45</strain>
    </source>
</reference>
<organism evidence="1 2">
    <name type="scientific">Limnochorda pilosa</name>
    <dbReference type="NCBI Taxonomy" id="1555112"/>
    <lineage>
        <taxon>Bacteria</taxon>
        <taxon>Bacillati</taxon>
        <taxon>Bacillota</taxon>
        <taxon>Limnochordia</taxon>
        <taxon>Limnochordales</taxon>
        <taxon>Limnochordaceae</taxon>
        <taxon>Limnochorda</taxon>
    </lineage>
</organism>
<dbReference type="AlphaFoldDB" id="A0A0K2SLB1"/>
<proteinExistence type="predicted"/>
<evidence type="ECO:0000313" key="2">
    <source>
        <dbReference type="Proteomes" id="UP000065807"/>
    </source>
</evidence>
<dbReference type="Gene3D" id="1.20.1260.10">
    <property type="match status" value="1"/>
</dbReference>
<protein>
    <recommendedName>
        <fullName evidence="3">Spore coat protein</fullName>
    </recommendedName>
</protein>
<dbReference type="InterPro" id="IPR012347">
    <property type="entry name" value="Ferritin-like"/>
</dbReference>
<accession>A0A0K2SLB1</accession>
<sequence length="61" mass="6838">MAHVTAIELQSLRHLLGEETLGMAKLGTYAQNCQDPQLKSQFQKLLNECQQEGQKLLQILG</sequence>
<evidence type="ECO:0008006" key="3">
    <source>
        <dbReference type="Google" id="ProtNLM"/>
    </source>
</evidence>
<dbReference type="STRING" id="1555112.LIP_2049"/>